<protein>
    <submittedName>
        <fullName evidence="2">Uncharacterized protein</fullName>
    </submittedName>
</protein>
<proteinExistence type="predicted"/>
<gene>
    <name evidence="2" type="ORF">C4617_04820</name>
</gene>
<sequence length="143" mass="16403">MNSEIVQKHKELLANHTEIIENHFELIAKLIKAGKENHIEILRRNKDNPEVKVFTSSIDHMTKRVTIEIELQLDIALSPDDLRRIEDGLRHIELEAKKAVKELLQPLMKTIRNIETKDLNKSSNPDEDVCESNGTSESCPESN</sequence>
<name>A0A2T4VWN6_9HYPH</name>
<reference evidence="3" key="1">
    <citation type="submission" date="2018-02" db="EMBL/GenBank/DDBJ databases">
        <title>Genome sequence of Candidatus Liberibacter europaeus.</title>
        <authorList>
            <person name="Frampton R.A."/>
            <person name="Thompson S.M."/>
            <person name="David C."/>
            <person name="Addison S.M."/>
            <person name="Smith G.R."/>
        </authorList>
    </citation>
    <scope>NUCLEOTIDE SEQUENCE [LARGE SCALE GENOMIC DNA]</scope>
</reference>
<evidence type="ECO:0000256" key="1">
    <source>
        <dbReference type="SAM" id="MobiDB-lite"/>
    </source>
</evidence>
<evidence type="ECO:0000313" key="3">
    <source>
        <dbReference type="Proteomes" id="UP000240811"/>
    </source>
</evidence>
<feature type="region of interest" description="Disordered" evidence="1">
    <location>
        <begin position="118"/>
        <end position="143"/>
    </location>
</feature>
<accession>A0A2T4VWN6</accession>
<dbReference type="EMBL" id="PSQJ01000006">
    <property type="protein sequence ID" value="PTL86194.1"/>
    <property type="molecule type" value="Genomic_DNA"/>
</dbReference>
<comment type="caution">
    <text evidence="2">The sequence shown here is derived from an EMBL/GenBank/DDBJ whole genome shotgun (WGS) entry which is preliminary data.</text>
</comment>
<dbReference type="Proteomes" id="UP000240811">
    <property type="component" value="Unassembled WGS sequence"/>
</dbReference>
<dbReference type="AlphaFoldDB" id="A0A2T4VWN6"/>
<organism evidence="2 3">
    <name type="scientific">Candidatus Liberibacter europaeus</name>
    <dbReference type="NCBI Taxonomy" id="744859"/>
    <lineage>
        <taxon>Bacteria</taxon>
        <taxon>Pseudomonadati</taxon>
        <taxon>Pseudomonadota</taxon>
        <taxon>Alphaproteobacteria</taxon>
        <taxon>Hyphomicrobiales</taxon>
        <taxon>Rhizobiaceae</taxon>
        <taxon>Liberibacter</taxon>
    </lineage>
</organism>
<feature type="compositionally biased region" description="Polar residues" evidence="1">
    <location>
        <begin position="132"/>
        <end position="143"/>
    </location>
</feature>
<evidence type="ECO:0000313" key="2">
    <source>
        <dbReference type="EMBL" id="PTL86194.1"/>
    </source>
</evidence>